<dbReference type="InterPro" id="IPR000182">
    <property type="entry name" value="GNAT_dom"/>
</dbReference>
<dbReference type="PANTHER" id="PTHR43420:SF12">
    <property type="entry name" value="N-ACETYLTRANSFERASE DOMAIN-CONTAINING PROTEIN"/>
    <property type="match status" value="1"/>
</dbReference>
<dbReference type="AlphaFoldDB" id="A0A0N9ZJP7"/>
<dbReference type="PATRIC" id="fig|1397108.4.peg.3079"/>
<dbReference type="EMBL" id="CP012023">
    <property type="protein sequence ID" value="ALI56943.1"/>
    <property type="molecule type" value="Genomic_DNA"/>
</dbReference>
<dbReference type="PANTHER" id="PTHR43420">
    <property type="entry name" value="ACETYLTRANSFERASE"/>
    <property type="match status" value="1"/>
</dbReference>
<dbReference type="CDD" id="cd04301">
    <property type="entry name" value="NAT_SF"/>
    <property type="match status" value="1"/>
</dbReference>
<dbReference type="PROSITE" id="PS51186">
    <property type="entry name" value="GNAT"/>
    <property type="match status" value="1"/>
</dbReference>
<dbReference type="OrthoDB" id="9804026at2"/>
<dbReference type="InterPro" id="IPR050680">
    <property type="entry name" value="YpeA/RimI_acetyltransf"/>
</dbReference>
<name>A0A0N9ZJP7_9RHOB</name>
<dbReference type="InterPro" id="IPR016181">
    <property type="entry name" value="Acyl_CoA_acyltransferase"/>
</dbReference>
<protein>
    <submittedName>
        <fullName evidence="3">Ribosomal-protein-S18p-alanineacetyltransferase</fullName>
    </submittedName>
</protein>
<dbReference type="Gene3D" id="3.40.630.30">
    <property type="match status" value="1"/>
</dbReference>
<dbReference type="Pfam" id="PF00583">
    <property type="entry name" value="Acetyltransf_1"/>
    <property type="match status" value="1"/>
</dbReference>
<reference evidence="4" key="1">
    <citation type="submission" date="2015-05" db="EMBL/GenBank/DDBJ databases">
        <authorList>
            <person name="Oh H.-M."/>
            <person name="Yang J.-A."/>
            <person name="Cho J.-C."/>
            <person name="Kang I."/>
        </authorList>
    </citation>
    <scope>NUCLEOTIDE SEQUENCE [LARGE SCALE GENOMIC DNA]</scope>
    <source>
        <strain evidence="4">IMCC 12053</strain>
    </source>
</reference>
<keyword evidence="4" id="KW-1185">Reference proteome</keyword>
<dbReference type="KEGG" id="cmar:IMCC12053_2996"/>
<evidence type="ECO:0000313" key="4">
    <source>
        <dbReference type="Proteomes" id="UP000064920"/>
    </source>
</evidence>
<evidence type="ECO:0000256" key="2">
    <source>
        <dbReference type="ARBA" id="ARBA00023315"/>
    </source>
</evidence>
<evidence type="ECO:0000256" key="1">
    <source>
        <dbReference type="ARBA" id="ARBA00022679"/>
    </source>
</evidence>
<dbReference type="GO" id="GO:0016747">
    <property type="term" value="F:acyltransferase activity, transferring groups other than amino-acyl groups"/>
    <property type="evidence" value="ECO:0007669"/>
    <property type="project" value="InterPro"/>
</dbReference>
<accession>A0A0N9ZJP7</accession>
<dbReference type="RefSeq" id="WP_062220324.1">
    <property type="nucleotide sequence ID" value="NZ_CP012023.1"/>
</dbReference>
<sequence>MERAPDLNALAALHADTFETPRPWSQTELAGLLASYGVFLIEDEGPSMIMGRVVADEAELLTLAVAKTARGRGLGRRALAAYESRAQGLGAHTSFLEVAVNNVAAISLYTSAHYTESGRRRAYYTQPDGSKVDALILSKPLKPA</sequence>
<keyword evidence="2" id="KW-0012">Acyltransferase</keyword>
<dbReference type="STRING" id="1397108.IMCC12053_2996"/>
<evidence type="ECO:0000313" key="3">
    <source>
        <dbReference type="EMBL" id="ALI56943.1"/>
    </source>
</evidence>
<proteinExistence type="predicted"/>
<dbReference type="Proteomes" id="UP000064920">
    <property type="component" value="Chromosome"/>
</dbReference>
<organism evidence="3 4">
    <name type="scientific">Celeribacter marinus</name>
    <dbReference type="NCBI Taxonomy" id="1397108"/>
    <lineage>
        <taxon>Bacteria</taxon>
        <taxon>Pseudomonadati</taxon>
        <taxon>Pseudomonadota</taxon>
        <taxon>Alphaproteobacteria</taxon>
        <taxon>Rhodobacterales</taxon>
        <taxon>Roseobacteraceae</taxon>
        <taxon>Celeribacter</taxon>
    </lineage>
</organism>
<gene>
    <name evidence="3" type="ORF">IMCC12053_2996</name>
</gene>
<dbReference type="SUPFAM" id="SSF55729">
    <property type="entry name" value="Acyl-CoA N-acyltransferases (Nat)"/>
    <property type="match status" value="1"/>
</dbReference>
<keyword evidence="1 3" id="KW-0808">Transferase</keyword>